<dbReference type="GO" id="GO:0005886">
    <property type="term" value="C:plasma membrane"/>
    <property type="evidence" value="ECO:0007669"/>
    <property type="project" value="TreeGrafter"/>
</dbReference>
<feature type="transmembrane region" description="Helical" evidence="7">
    <location>
        <begin position="431"/>
        <end position="452"/>
    </location>
</feature>
<gene>
    <name evidence="9" type="ORF">KP509_33G041800</name>
</gene>
<feature type="transmembrane region" description="Helical" evidence="7">
    <location>
        <begin position="387"/>
        <end position="410"/>
    </location>
</feature>
<comment type="caution">
    <text evidence="9">The sequence shown here is derived from an EMBL/GenBank/DDBJ whole genome shotgun (WGS) entry which is preliminary data.</text>
</comment>
<keyword evidence="10" id="KW-1185">Reference proteome</keyword>
<feature type="domain" description="Bicarbonate transporter-like transmembrane" evidence="8">
    <location>
        <begin position="293"/>
        <end position="617"/>
    </location>
</feature>
<dbReference type="InterPro" id="IPR011531">
    <property type="entry name" value="HCO3_transpt-like_TM_dom"/>
</dbReference>
<feature type="transmembrane region" description="Helical" evidence="7">
    <location>
        <begin position="300"/>
        <end position="318"/>
    </location>
</feature>
<feature type="transmembrane region" description="Helical" evidence="7">
    <location>
        <begin position="330"/>
        <end position="352"/>
    </location>
</feature>
<protein>
    <recommendedName>
        <fullName evidence="8">Bicarbonate transporter-like transmembrane domain-containing protein</fullName>
    </recommendedName>
</protein>
<keyword evidence="3 7" id="KW-0812">Transmembrane</keyword>
<organism evidence="9 10">
    <name type="scientific">Ceratopteris richardii</name>
    <name type="common">Triangle waterfern</name>
    <dbReference type="NCBI Taxonomy" id="49495"/>
    <lineage>
        <taxon>Eukaryota</taxon>
        <taxon>Viridiplantae</taxon>
        <taxon>Streptophyta</taxon>
        <taxon>Embryophyta</taxon>
        <taxon>Tracheophyta</taxon>
        <taxon>Polypodiopsida</taxon>
        <taxon>Polypodiidae</taxon>
        <taxon>Polypodiales</taxon>
        <taxon>Pteridineae</taxon>
        <taxon>Pteridaceae</taxon>
        <taxon>Parkerioideae</taxon>
        <taxon>Ceratopteris</taxon>
    </lineage>
</organism>
<feature type="region of interest" description="Disordered" evidence="6">
    <location>
        <begin position="1"/>
        <end position="25"/>
    </location>
</feature>
<feature type="region of interest" description="Disordered" evidence="6">
    <location>
        <begin position="897"/>
        <end position="954"/>
    </location>
</feature>
<feature type="compositionally biased region" description="Basic and acidic residues" evidence="6">
    <location>
        <begin position="1"/>
        <end position="12"/>
    </location>
</feature>
<reference evidence="9" key="1">
    <citation type="submission" date="2021-08" db="EMBL/GenBank/DDBJ databases">
        <title>WGS assembly of Ceratopteris richardii.</title>
        <authorList>
            <person name="Marchant D.B."/>
            <person name="Chen G."/>
            <person name="Jenkins J."/>
            <person name="Shu S."/>
            <person name="Leebens-Mack J."/>
            <person name="Grimwood J."/>
            <person name="Schmutz J."/>
            <person name="Soltis P."/>
            <person name="Soltis D."/>
            <person name="Chen Z.-H."/>
        </authorList>
    </citation>
    <scope>NUCLEOTIDE SEQUENCE</scope>
    <source>
        <strain evidence="9">Whitten #5841</strain>
        <tissue evidence="9">Leaf</tissue>
    </source>
</reference>
<dbReference type="GO" id="GO:0006820">
    <property type="term" value="P:monoatomic anion transport"/>
    <property type="evidence" value="ECO:0007669"/>
    <property type="project" value="InterPro"/>
</dbReference>
<feature type="compositionally biased region" description="Basic residues" evidence="6">
    <location>
        <begin position="707"/>
        <end position="724"/>
    </location>
</feature>
<evidence type="ECO:0000256" key="4">
    <source>
        <dbReference type="ARBA" id="ARBA00022989"/>
    </source>
</evidence>
<evidence type="ECO:0000313" key="10">
    <source>
        <dbReference type="Proteomes" id="UP000825935"/>
    </source>
</evidence>
<name>A0A8T2QQ61_CERRI</name>
<evidence type="ECO:0000256" key="1">
    <source>
        <dbReference type="ARBA" id="ARBA00004141"/>
    </source>
</evidence>
<evidence type="ECO:0000256" key="7">
    <source>
        <dbReference type="SAM" id="Phobius"/>
    </source>
</evidence>
<dbReference type="EMBL" id="CM035438">
    <property type="protein sequence ID" value="KAH7285700.1"/>
    <property type="molecule type" value="Genomic_DNA"/>
</dbReference>
<dbReference type="GO" id="GO:0050801">
    <property type="term" value="P:monoatomic ion homeostasis"/>
    <property type="evidence" value="ECO:0007669"/>
    <property type="project" value="TreeGrafter"/>
</dbReference>
<feature type="compositionally biased region" description="Polar residues" evidence="6">
    <location>
        <begin position="726"/>
        <end position="737"/>
    </location>
</feature>
<feature type="transmembrane region" description="Helical" evidence="7">
    <location>
        <begin position="584"/>
        <end position="602"/>
    </location>
</feature>
<feature type="transmembrane region" description="Helical" evidence="7">
    <location>
        <begin position="237"/>
        <end position="255"/>
    </location>
</feature>
<dbReference type="OMA" id="WENIVWG"/>
<dbReference type="AlphaFoldDB" id="A0A8T2QQ61"/>
<evidence type="ECO:0000256" key="6">
    <source>
        <dbReference type="SAM" id="MobiDB-lite"/>
    </source>
</evidence>
<feature type="compositionally biased region" description="Polar residues" evidence="6">
    <location>
        <begin position="927"/>
        <end position="954"/>
    </location>
</feature>
<dbReference type="OrthoDB" id="1735926at2759"/>
<evidence type="ECO:0000256" key="2">
    <source>
        <dbReference type="ARBA" id="ARBA00006262"/>
    </source>
</evidence>
<accession>A0A8T2QQ61</accession>
<dbReference type="Proteomes" id="UP000825935">
    <property type="component" value="Chromosome 33"/>
</dbReference>
<feature type="compositionally biased region" description="Polar residues" evidence="6">
    <location>
        <begin position="813"/>
        <end position="832"/>
    </location>
</feature>
<feature type="region of interest" description="Disordered" evidence="6">
    <location>
        <begin position="805"/>
        <end position="836"/>
    </location>
</feature>
<feature type="transmembrane region" description="Helical" evidence="7">
    <location>
        <begin position="556"/>
        <end position="578"/>
    </location>
</feature>
<dbReference type="InterPro" id="IPR003020">
    <property type="entry name" value="HCO3_transpt_euk"/>
</dbReference>
<feature type="region of interest" description="Disordered" evidence="6">
    <location>
        <begin position="698"/>
        <end position="742"/>
    </location>
</feature>
<dbReference type="Pfam" id="PF00955">
    <property type="entry name" value="HCO3_cotransp"/>
    <property type="match status" value="1"/>
</dbReference>
<evidence type="ECO:0000256" key="3">
    <source>
        <dbReference type="ARBA" id="ARBA00022692"/>
    </source>
</evidence>
<evidence type="ECO:0000313" key="9">
    <source>
        <dbReference type="EMBL" id="KAH7285700.1"/>
    </source>
</evidence>
<dbReference type="GO" id="GO:0005452">
    <property type="term" value="F:solute:inorganic anion antiporter activity"/>
    <property type="evidence" value="ECO:0007669"/>
    <property type="project" value="InterPro"/>
</dbReference>
<keyword evidence="5 7" id="KW-0472">Membrane</keyword>
<comment type="similarity">
    <text evidence="2">Belongs to the anion exchanger (TC 2.A.31.3) family.</text>
</comment>
<keyword evidence="4 7" id="KW-1133">Transmembrane helix</keyword>
<evidence type="ECO:0000256" key="5">
    <source>
        <dbReference type="ARBA" id="ARBA00023136"/>
    </source>
</evidence>
<dbReference type="PANTHER" id="PTHR11453:SF127">
    <property type="entry name" value="SOLUTE CARRIER FAMILY 4 MEMBER 11"/>
    <property type="match status" value="1"/>
</dbReference>
<feature type="transmembrane region" description="Helical" evidence="7">
    <location>
        <begin position="267"/>
        <end position="285"/>
    </location>
</feature>
<comment type="subcellular location">
    <subcellularLocation>
        <location evidence="1">Membrane</location>
        <topology evidence="1">Multi-pass membrane protein</topology>
    </subcellularLocation>
</comment>
<dbReference type="PANTHER" id="PTHR11453">
    <property type="entry name" value="ANION EXCHANGE PROTEIN"/>
    <property type="match status" value="1"/>
</dbReference>
<feature type="transmembrane region" description="Helical" evidence="7">
    <location>
        <begin position="206"/>
        <end position="225"/>
    </location>
</feature>
<evidence type="ECO:0000259" key="8">
    <source>
        <dbReference type="Pfam" id="PF00955"/>
    </source>
</evidence>
<proteinExistence type="inferred from homology"/>
<sequence length="954" mass="108144">MMDKGNSERDLDLEYAGSIGTDPSKGSYTTLFPPIFQSQATSSETLDSEEPPLCKRIVHVHRRASEKQQRLDAAWLRTEDAEQTDQPPIHFTSQRCSRFANNLVERADENSHKSATVMKVPYIVEGWHFIKQNLSAFAHQWKDGVRLRSKWTIAEACARVTCFNWAWSLVMGAWLEQKTSKRWGPVETLLSTAICGSLFDLLGGQAILVVGPSSPSVIFIIAITTTAKHLGLDAVPWMGWIGMWASFILLLLAMSNACRMMARITTFSWRVVCTFIRFTFLWEAFDQIIHMFKHFAPDSALLSLWFATTAFFVLLLLENTRRWHLFECRVHHAFADYGMILVMLFFTAIQYLPKLNQTHVPQVSLPQIGHHTDQLSSLGYITLMKPLPIWAILLAVIPGIMLAGLIFIYHSATSSLLQDATSSVPQYKNSIKWDLCIITLLVLLCGIFGLPFPCGTLYQSQLHVRALTLKSNDHLVIEERRGLAEICFQRMSGLAASIFSAAFILPPARWIISKVPLAVLTGLLSLQAVHFDGNWDITIVITDIFQRKQLRSHPQCVSYSAVCVYTVSQLSCVLIILAVSKTPAAVLFPLFIFMTFWVRHSAMHRLFKREEFMELDMTLIKECSDMSSSGPISTASRDTHARGHQQAWPKISITHTLQSVITVPRADVHESRQHESINVDGIHADFIAESGESPLPLPISPSLLHASTRRLKERSRRRGKKKRQTCADNMQEVSSEQQAEEHPDYIPPLVKAMMEGHNCPSAYEEDDDIYLNKRVSPRLSPQFFRKSKQRTEQDSPLEVHSNLLYEPKKQGTKQKPAQSEEPSPTVANVSTQEENDMEIQDPNQRLEFGRFHGSPGIGRCIRSPPVLKFQSPTRRRQLRFSIAIPRKRAFPKEEIYPNNVGAQPDAPRKSYPRLRRSSTSRWPTTRQASAHMNHQQQLQRHSTSTTNDQIGCVI</sequence>